<keyword evidence="1" id="KW-0472">Membrane</keyword>
<feature type="transmembrane region" description="Helical" evidence="1">
    <location>
        <begin position="6"/>
        <end position="25"/>
    </location>
</feature>
<organism evidence="3 4">
    <name type="scientific">Chryseosolibacter histidini</name>
    <dbReference type="NCBI Taxonomy" id="2782349"/>
    <lineage>
        <taxon>Bacteria</taxon>
        <taxon>Pseudomonadati</taxon>
        <taxon>Bacteroidota</taxon>
        <taxon>Cytophagia</taxon>
        <taxon>Cytophagales</taxon>
        <taxon>Chryseotaleaceae</taxon>
        <taxon>Chryseosolibacter</taxon>
    </lineage>
</organism>
<accession>A0AAP2DNL5</accession>
<keyword evidence="4" id="KW-1185">Reference proteome</keyword>
<name>A0AAP2DNL5_9BACT</name>
<feature type="transmembrane region" description="Helical" evidence="1">
    <location>
        <begin position="55"/>
        <end position="75"/>
    </location>
</feature>
<feature type="domain" description="DUF6249" evidence="2">
    <location>
        <begin position="7"/>
        <end position="107"/>
    </location>
</feature>
<proteinExistence type="predicted"/>
<evidence type="ECO:0000313" key="4">
    <source>
        <dbReference type="Proteomes" id="UP001319200"/>
    </source>
</evidence>
<protein>
    <recommendedName>
        <fullName evidence="2">DUF6249 domain-containing protein</fullName>
    </recommendedName>
</protein>
<sequence>MEVAIFGIMIPIVGIIGIVVMVIYLRRYENEERMAMIDKGLDPAHFAKKPRTTSGALRASLLLIGAGVGLLLGYFLDAKFYMEEVGYFSMLLILGGAGLGAAYLIEEKKIRREAENDRRTL</sequence>
<keyword evidence="1" id="KW-0812">Transmembrane</keyword>
<dbReference type="EMBL" id="JAHESF010000028">
    <property type="protein sequence ID" value="MBT1699690.1"/>
    <property type="molecule type" value="Genomic_DNA"/>
</dbReference>
<keyword evidence="1" id="KW-1133">Transmembrane helix</keyword>
<evidence type="ECO:0000259" key="2">
    <source>
        <dbReference type="Pfam" id="PF19762"/>
    </source>
</evidence>
<gene>
    <name evidence="3" type="ORF">KK083_22575</name>
</gene>
<feature type="transmembrane region" description="Helical" evidence="1">
    <location>
        <begin position="87"/>
        <end position="105"/>
    </location>
</feature>
<dbReference type="Pfam" id="PF19762">
    <property type="entry name" value="DUF6249"/>
    <property type="match status" value="1"/>
</dbReference>
<evidence type="ECO:0000313" key="3">
    <source>
        <dbReference type="EMBL" id="MBT1699690.1"/>
    </source>
</evidence>
<reference evidence="3 4" key="1">
    <citation type="submission" date="2021-05" db="EMBL/GenBank/DDBJ databases">
        <title>A Polyphasic approach of four new species of the genus Ohtaekwangia: Ohtaekwangia histidinii sp. nov., Ohtaekwangia cretensis sp. nov., Ohtaekwangia indiensis sp. nov., Ohtaekwangia reichenbachii sp. nov. from diverse environment.</title>
        <authorList>
            <person name="Octaviana S."/>
        </authorList>
    </citation>
    <scope>NUCLEOTIDE SEQUENCE [LARGE SCALE GENOMIC DNA]</scope>
    <source>
        <strain evidence="3 4">PWU4</strain>
    </source>
</reference>
<dbReference type="AlphaFoldDB" id="A0AAP2DNL5"/>
<comment type="caution">
    <text evidence="3">The sequence shown here is derived from an EMBL/GenBank/DDBJ whole genome shotgun (WGS) entry which is preliminary data.</text>
</comment>
<dbReference type="Proteomes" id="UP001319200">
    <property type="component" value="Unassembled WGS sequence"/>
</dbReference>
<evidence type="ECO:0000256" key="1">
    <source>
        <dbReference type="SAM" id="Phobius"/>
    </source>
</evidence>
<dbReference type="InterPro" id="IPR046216">
    <property type="entry name" value="DUF6249"/>
</dbReference>
<dbReference type="RefSeq" id="WP_254167801.1">
    <property type="nucleotide sequence ID" value="NZ_JAHESF010000028.1"/>
</dbReference>